<protein>
    <submittedName>
        <fullName evidence="1">Uncharacterized protein</fullName>
    </submittedName>
</protein>
<accession>A0A101LZ75</accession>
<organism evidence="1">
    <name type="scientific">Picea glauca</name>
    <name type="common">White spruce</name>
    <name type="synonym">Pinus glauca</name>
    <dbReference type="NCBI Taxonomy" id="3330"/>
    <lineage>
        <taxon>Eukaryota</taxon>
        <taxon>Viridiplantae</taxon>
        <taxon>Streptophyta</taxon>
        <taxon>Embryophyta</taxon>
        <taxon>Tracheophyta</taxon>
        <taxon>Spermatophyta</taxon>
        <taxon>Pinopsida</taxon>
        <taxon>Pinidae</taxon>
        <taxon>Conifers I</taxon>
        <taxon>Pinales</taxon>
        <taxon>Pinaceae</taxon>
        <taxon>Picea</taxon>
    </lineage>
</organism>
<evidence type="ECO:0000313" key="1">
    <source>
        <dbReference type="EMBL" id="KUM48000.1"/>
    </source>
</evidence>
<gene>
    <name evidence="1" type="ORF">ABT39_MTgene4995</name>
</gene>
<dbReference type="EMBL" id="LKAM01000006">
    <property type="protein sequence ID" value="KUM48000.1"/>
    <property type="molecule type" value="Genomic_DNA"/>
</dbReference>
<geneLocation type="mitochondrion" evidence="1"/>
<comment type="caution">
    <text evidence="1">The sequence shown here is derived from an EMBL/GenBank/DDBJ whole genome shotgun (WGS) entry which is preliminary data.</text>
</comment>
<reference evidence="1" key="1">
    <citation type="journal article" date="2015" name="Genome Biol. Evol.">
        <title>Organellar Genomes of White Spruce (Picea glauca): Assembly and Annotation.</title>
        <authorList>
            <person name="Jackman S.D."/>
            <person name="Warren R.L."/>
            <person name="Gibb E.A."/>
            <person name="Vandervalk B.P."/>
            <person name="Mohamadi H."/>
            <person name="Chu J."/>
            <person name="Raymond A."/>
            <person name="Pleasance S."/>
            <person name="Coope R."/>
            <person name="Wildung M.R."/>
            <person name="Ritland C.E."/>
            <person name="Bousquet J."/>
            <person name="Jones S.J."/>
            <person name="Bohlmann J."/>
            <person name="Birol I."/>
        </authorList>
    </citation>
    <scope>NUCLEOTIDE SEQUENCE [LARGE SCALE GENOMIC DNA]</scope>
    <source>
        <tissue evidence="1">Flushing bud</tissue>
    </source>
</reference>
<sequence>MHIIFIALACSKQGLPPYFVNSEPTVKELLSLKELAYRRLEMLKGVRKSKNTFFYFSLD</sequence>
<keyword evidence="1" id="KW-0496">Mitochondrion</keyword>
<proteinExistence type="predicted"/>
<name>A0A101LZ75_PICGL</name>
<dbReference type="AlphaFoldDB" id="A0A101LZ75"/>